<comment type="cofactor">
    <cofactor evidence="1">
        <name>FAD</name>
        <dbReference type="ChEBI" id="CHEBI:57692"/>
    </cofactor>
</comment>
<evidence type="ECO:0000256" key="3">
    <source>
        <dbReference type="ARBA" id="ARBA00022827"/>
    </source>
</evidence>
<dbReference type="Proteomes" id="UP000256269">
    <property type="component" value="Unassembled WGS sequence"/>
</dbReference>
<dbReference type="RefSeq" id="WP_116180024.1">
    <property type="nucleotide sequence ID" value="NZ_CP144375.1"/>
</dbReference>
<dbReference type="InterPro" id="IPR002938">
    <property type="entry name" value="FAD-bd"/>
</dbReference>
<feature type="domain" description="FAD-binding" evidence="4">
    <location>
        <begin position="2"/>
        <end position="353"/>
    </location>
</feature>
<name>A0A3E0H0C3_9PSEU</name>
<dbReference type="InterPro" id="IPR050641">
    <property type="entry name" value="RIFMO-like"/>
</dbReference>
<dbReference type="AlphaFoldDB" id="A0A3E0H0C3"/>
<gene>
    <name evidence="5" type="ORF">BCF44_118125</name>
</gene>
<dbReference type="Pfam" id="PF01494">
    <property type="entry name" value="FAD_binding_3"/>
    <property type="match status" value="1"/>
</dbReference>
<comment type="caution">
    <text evidence="5">The sequence shown here is derived from an EMBL/GenBank/DDBJ whole genome shotgun (WGS) entry which is preliminary data.</text>
</comment>
<keyword evidence="6" id="KW-1185">Reference proteome</keyword>
<keyword evidence="3" id="KW-0274">FAD</keyword>
<dbReference type="PRINTS" id="PR00420">
    <property type="entry name" value="RNGMNOXGNASE"/>
</dbReference>
<dbReference type="EMBL" id="QUNO01000018">
    <property type="protein sequence ID" value="REH35265.1"/>
    <property type="molecule type" value="Genomic_DNA"/>
</dbReference>
<evidence type="ECO:0000259" key="4">
    <source>
        <dbReference type="Pfam" id="PF01494"/>
    </source>
</evidence>
<evidence type="ECO:0000313" key="6">
    <source>
        <dbReference type="Proteomes" id="UP000256269"/>
    </source>
</evidence>
<accession>A0A3E0H0C3</accession>
<dbReference type="PANTHER" id="PTHR43004">
    <property type="entry name" value="TRK SYSTEM POTASSIUM UPTAKE PROTEIN"/>
    <property type="match status" value="1"/>
</dbReference>
<evidence type="ECO:0000313" key="5">
    <source>
        <dbReference type="EMBL" id="REH35265.1"/>
    </source>
</evidence>
<dbReference type="Gene3D" id="3.40.30.120">
    <property type="match status" value="1"/>
</dbReference>
<proteinExistence type="predicted"/>
<dbReference type="InterPro" id="IPR036188">
    <property type="entry name" value="FAD/NAD-bd_sf"/>
</dbReference>
<dbReference type="PANTHER" id="PTHR43004:SF19">
    <property type="entry name" value="BINDING MONOOXYGENASE, PUTATIVE (JCVI)-RELATED"/>
    <property type="match status" value="1"/>
</dbReference>
<dbReference type="SUPFAM" id="SSF51905">
    <property type="entry name" value="FAD/NAD(P)-binding domain"/>
    <property type="match status" value="1"/>
</dbReference>
<evidence type="ECO:0000256" key="1">
    <source>
        <dbReference type="ARBA" id="ARBA00001974"/>
    </source>
</evidence>
<dbReference type="Gene3D" id="3.50.50.60">
    <property type="entry name" value="FAD/NAD(P)-binding domain"/>
    <property type="match status" value="1"/>
</dbReference>
<keyword evidence="2" id="KW-0285">Flavoprotein</keyword>
<dbReference type="GO" id="GO:0071949">
    <property type="term" value="F:FAD binding"/>
    <property type="evidence" value="ECO:0007669"/>
    <property type="project" value="InterPro"/>
</dbReference>
<evidence type="ECO:0000256" key="2">
    <source>
        <dbReference type="ARBA" id="ARBA00022630"/>
    </source>
</evidence>
<organism evidence="5 6">
    <name type="scientific">Kutzneria buriramensis</name>
    <dbReference type="NCBI Taxonomy" id="1045776"/>
    <lineage>
        <taxon>Bacteria</taxon>
        <taxon>Bacillati</taxon>
        <taxon>Actinomycetota</taxon>
        <taxon>Actinomycetes</taxon>
        <taxon>Pseudonocardiales</taxon>
        <taxon>Pseudonocardiaceae</taxon>
        <taxon>Kutzneria</taxon>
    </lineage>
</organism>
<dbReference type="Pfam" id="PF21274">
    <property type="entry name" value="Rng_hyd_C"/>
    <property type="match status" value="1"/>
</dbReference>
<dbReference type="Gene3D" id="3.30.70.2450">
    <property type="match status" value="1"/>
</dbReference>
<dbReference type="GO" id="GO:0016709">
    <property type="term" value="F:oxidoreductase activity, acting on paired donors, with incorporation or reduction of molecular oxygen, NAD(P)H as one donor, and incorporation of one atom of oxygen"/>
    <property type="evidence" value="ECO:0007669"/>
    <property type="project" value="UniProtKB-ARBA"/>
</dbReference>
<sequence>MDVIISGAGPNGLMLACELALAGVRPVVLEALPEPSTAPKANGLVGEVVRLVDHRGLYEALAGKPGPPLANSGFFPYAGMYLNLGLLDESPLYVLPVPQRKIVQVLTERAFELGVEIRYGHELVGLNQDDDGVTASIAGPDGAYELRTGYLVGADGAHSPVRKLSGIDFVGVTYDRRTLRMAHAVVPADWIDPATQGLKIPGHGVAFPFVGIRTEQGSFSYAPLPDHPPTIATTEWDEPPGDEPLTMDEMRASVRRVLGVEVPLGEPSGDGPHLMNKLSKGNTRIAAKFRDGRVFLLGDAAHIFAHGGAGLNLGMQDAANLGWKLAAEINGSAPAGLLDTYEAERRAAAERVVLYAGATNALLSPGSDVTALRTVFGELFNDAATVRRFAEQIAGSDVRYDMGVDEPHPLVGKFVPPLELVTPDGSLRLAELSRTARPLLLDFTGGLSRFQGAVDVITADPIEGVPAAVLVRPDGYVAWASSAEGVEAAFERWFGLAANHV</sequence>
<protein>
    <submittedName>
        <fullName evidence="5">2-polyprenyl-6-methoxyphenol hydroxylase-like FAD-dependent oxidoreductase</fullName>
    </submittedName>
</protein>
<reference evidence="5 6" key="1">
    <citation type="submission" date="2018-08" db="EMBL/GenBank/DDBJ databases">
        <title>Genomic Encyclopedia of Archaeal and Bacterial Type Strains, Phase II (KMG-II): from individual species to whole genera.</title>
        <authorList>
            <person name="Goeker M."/>
        </authorList>
    </citation>
    <scope>NUCLEOTIDE SEQUENCE [LARGE SCALE GENOMIC DNA]</scope>
    <source>
        <strain evidence="5 6">DSM 45791</strain>
    </source>
</reference>
<dbReference type="OrthoDB" id="4141215at2"/>